<dbReference type="EC" id="1.-.-.-" evidence="4"/>
<dbReference type="SUPFAM" id="SSF51735">
    <property type="entry name" value="NAD(P)-binding Rossmann-fold domains"/>
    <property type="match status" value="1"/>
</dbReference>
<evidence type="ECO:0000313" key="4">
    <source>
        <dbReference type="EMBL" id="MDU8885225.1"/>
    </source>
</evidence>
<accession>A0ABU3U533</accession>
<evidence type="ECO:0000256" key="3">
    <source>
        <dbReference type="RuleBase" id="RU000363"/>
    </source>
</evidence>
<dbReference type="CDD" id="cd05233">
    <property type="entry name" value="SDR_c"/>
    <property type="match status" value="1"/>
</dbReference>
<keyword evidence="5" id="KW-1185">Reference proteome</keyword>
<dbReference type="PANTHER" id="PTHR43086:SF3">
    <property type="entry name" value="NADP-DEPENDENT 3-HYDROXY ACID DEHYDROGENASE YDFG"/>
    <property type="match status" value="1"/>
</dbReference>
<dbReference type="Gene3D" id="3.40.50.720">
    <property type="entry name" value="NAD(P)-binding Rossmann-like Domain"/>
    <property type="match status" value="1"/>
</dbReference>
<gene>
    <name evidence="4" type="ORF">RXV94_03570</name>
</gene>
<dbReference type="Pfam" id="PF00106">
    <property type="entry name" value="adh_short"/>
    <property type="match status" value="1"/>
</dbReference>
<dbReference type="Proteomes" id="UP001268651">
    <property type="component" value="Unassembled WGS sequence"/>
</dbReference>
<protein>
    <submittedName>
        <fullName evidence="4">SDR family oxidoreductase</fullName>
        <ecNumber evidence="4">1.-.-.-</ecNumber>
    </submittedName>
</protein>
<sequence length="271" mass="30114">MTKNTALITGAGSGLGFEFSKLLAKDSYNLYLVDIDSKLLNKTKNHLIERYNVEVNLICKDLSCIDASKQVFQLVNSKPIDVLINNAGFGLFGPFTNTNWQREKDMLNLHVMTTTLMTKLFLKGMVQRHSGKILNISSLAAFEPGPLMSIYYASKAYILSFSEAIANELKGTGVTLTTLCPGPTKTRFQDVVSNSSSKNKIKINLASAEEVAKIGYKAMLEGKEIVIPGLFNKVLAFLPRIMPRKKVTSIVRLIQERNRAKQLNYNNIENG</sequence>
<evidence type="ECO:0000313" key="5">
    <source>
        <dbReference type="Proteomes" id="UP001268651"/>
    </source>
</evidence>
<evidence type="ECO:0000256" key="1">
    <source>
        <dbReference type="ARBA" id="ARBA00006484"/>
    </source>
</evidence>
<dbReference type="EMBL" id="JAWHTF010000001">
    <property type="protein sequence ID" value="MDU8885225.1"/>
    <property type="molecule type" value="Genomic_DNA"/>
</dbReference>
<dbReference type="InterPro" id="IPR002347">
    <property type="entry name" value="SDR_fam"/>
</dbReference>
<comment type="similarity">
    <text evidence="1 3">Belongs to the short-chain dehydrogenases/reductases (SDR) family.</text>
</comment>
<dbReference type="PANTHER" id="PTHR43086">
    <property type="entry name" value="VERY-LONG-CHAIN 3-OXOOACYL-COA REDUCTASE"/>
    <property type="match status" value="1"/>
</dbReference>
<reference evidence="4 5" key="1">
    <citation type="submission" date="2023-10" db="EMBL/GenBank/DDBJ databases">
        <title>Marimonas sp. nov. isolated from tidal mud flat.</title>
        <authorList>
            <person name="Jaincy N.J."/>
            <person name="Srinivasan S."/>
            <person name="Lee S.-S."/>
        </authorList>
    </citation>
    <scope>NUCLEOTIDE SEQUENCE [LARGE SCALE GENOMIC DNA]</scope>
    <source>
        <strain evidence="4 5">MJ-SS3</strain>
    </source>
</reference>
<dbReference type="GO" id="GO:0016491">
    <property type="term" value="F:oxidoreductase activity"/>
    <property type="evidence" value="ECO:0007669"/>
    <property type="project" value="UniProtKB-KW"/>
</dbReference>
<dbReference type="InterPro" id="IPR036291">
    <property type="entry name" value="NAD(P)-bd_dom_sf"/>
</dbReference>
<dbReference type="PIRSF" id="PIRSF000126">
    <property type="entry name" value="11-beta-HSD1"/>
    <property type="match status" value="1"/>
</dbReference>
<organism evidence="4 5">
    <name type="scientific">Gilvirhabdus luticola</name>
    <dbReference type="NCBI Taxonomy" id="3079858"/>
    <lineage>
        <taxon>Bacteria</taxon>
        <taxon>Pseudomonadati</taxon>
        <taxon>Bacteroidota</taxon>
        <taxon>Flavobacteriia</taxon>
        <taxon>Flavobacteriales</taxon>
        <taxon>Flavobacteriaceae</taxon>
        <taxon>Gilvirhabdus</taxon>
    </lineage>
</organism>
<dbReference type="PRINTS" id="PR00081">
    <property type="entry name" value="GDHRDH"/>
</dbReference>
<keyword evidence="2 4" id="KW-0560">Oxidoreductase</keyword>
<comment type="caution">
    <text evidence="4">The sequence shown here is derived from an EMBL/GenBank/DDBJ whole genome shotgun (WGS) entry which is preliminary data.</text>
</comment>
<dbReference type="PRINTS" id="PR00080">
    <property type="entry name" value="SDRFAMILY"/>
</dbReference>
<proteinExistence type="inferred from homology"/>
<evidence type="ECO:0000256" key="2">
    <source>
        <dbReference type="ARBA" id="ARBA00023002"/>
    </source>
</evidence>
<name>A0ABU3U533_9FLAO</name>
<dbReference type="RefSeq" id="WP_316661085.1">
    <property type="nucleotide sequence ID" value="NZ_JAWHTF010000001.1"/>
</dbReference>